<dbReference type="AlphaFoldDB" id="A0A183TEF7"/>
<evidence type="ECO:0000313" key="3">
    <source>
        <dbReference type="WBParaSite" id="SSLN_0001541401-mRNA-1"/>
    </source>
</evidence>
<name>A0A183TEF7_SCHSO</name>
<proteinExistence type="predicted"/>
<keyword evidence="2" id="KW-1185">Reference proteome</keyword>
<accession>A0A183TEF7</accession>
<protein>
    <submittedName>
        <fullName evidence="3">C2H2-type domain-containing protein</fullName>
    </submittedName>
</protein>
<gene>
    <name evidence="1" type="ORF">SSLN_LOCUS14855</name>
</gene>
<sequence length="301" mass="32754">MLAKKSKIPKHWAEHFRSVLNCSSAISDAAIDRFLQVDTNNDLDLPPSLSETIWAVHLVGHLRTQCTNNPIIPTSTLNSANPPSDSHTLTPGINSFTPTIIETIFLYSSPVTPTTAFALTTTITTTISDGDSLLNSPQCDRTFTSLIGLVGHLRIHRTETGEPFDVAECPGHWNRLTTAPCRVASRSKGSTRELIVNLNRHRTAISAAALHMPCRTLLLLLHPIYPLIIRAICAKMRHLHRINKLFGVVQVTFDLIDEYCGSLLLGTPAGLSNHIVLGSRSSLSLVNVCVAHNPTAGVIIA</sequence>
<reference evidence="1 2" key="2">
    <citation type="submission" date="2018-11" db="EMBL/GenBank/DDBJ databases">
        <authorList>
            <consortium name="Pathogen Informatics"/>
        </authorList>
    </citation>
    <scope>NUCLEOTIDE SEQUENCE [LARGE SCALE GENOMIC DNA]</scope>
    <source>
        <strain evidence="1 2">NST_G2</strain>
    </source>
</reference>
<evidence type="ECO:0000313" key="2">
    <source>
        <dbReference type="Proteomes" id="UP000275846"/>
    </source>
</evidence>
<organism evidence="3">
    <name type="scientific">Schistocephalus solidus</name>
    <name type="common">Tapeworm</name>
    <dbReference type="NCBI Taxonomy" id="70667"/>
    <lineage>
        <taxon>Eukaryota</taxon>
        <taxon>Metazoa</taxon>
        <taxon>Spiralia</taxon>
        <taxon>Lophotrochozoa</taxon>
        <taxon>Platyhelminthes</taxon>
        <taxon>Cestoda</taxon>
        <taxon>Eucestoda</taxon>
        <taxon>Diphyllobothriidea</taxon>
        <taxon>Diphyllobothriidae</taxon>
        <taxon>Schistocephalus</taxon>
    </lineage>
</organism>
<dbReference type="OrthoDB" id="6317163at2759"/>
<reference evidence="3" key="1">
    <citation type="submission" date="2016-06" db="UniProtKB">
        <authorList>
            <consortium name="WormBaseParasite"/>
        </authorList>
    </citation>
    <scope>IDENTIFICATION</scope>
</reference>
<evidence type="ECO:0000313" key="1">
    <source>
        <dbReference type="EMBL" id="VDM01241.1"/>
    </source>
</evidence>
<dbReference type="EMBL" id="UYSU01039374">
    <property type="protein sequence ID" value="VDM01241.1"/>
    <property type="molecule type" value="Genomic_DNA"/>
</dbReference>
<dbReference type="Proteomes" id="UP000275846">
    <property type="component" value="Unassembled WGS sequence"/>
</dbReference>
<dbReference type="WBParaSite" id="SSLN_0001541401-mRNA-1">
    <property type="protein sequence ID" value="SSLN_0001541401-mRNA-1"/>
    <property type="gene ID" value="SSLN_0001541401"/>
</dbReference>